<organism evidence="3 4">
    <name type="scientific">Hymenoscyphus fraxineus</name>
    <dbReference type="NCBI Taxonomy" id="746836"/>
    <lineage>
        <taxon>Eukaryota</taxon>
        <taxon>Fungi</taxon>
        <taxon>Dikarya</taxon>
        <taxon>Ascomycota</taxon>
        <taxon>Pezizomycotina</taxon>
        <taxon>Leotiomycetes</taxon>
        <taxon>Helotiales</taxon>
        <taxon>Helotiaceae</taxon>
        <taxon>Hymenoscyphus</taxon>
    </lineage>
</organism>
<dbReference type="InterPro" id="IPR055089">
    <property type="entry name" value="COP9_N"/>
</dbReference>
<name>A0A9N9L2J6_9HELO</name>
<proteinExistence type="predicted"/>
<gene>
    <name evidence="3" type="ORF">HYFRA_00011417</name>
</gene>
<dbReference type="EMBL" id="CAJVRL010000079">
    <property type="protein sequence ID" value="CAG8957436.1"/>
    <property type="molecule type" value="Genomic_DNA"/>
</dbReference>
<evidence type="ECO:0000313" key="3">
    <source>
        <dbReference type="EMBL" id="CAG8957436.1"/>
    </source>
</evidence>
<keyword evidence="4" id="KW-1185">Reference proteome</keyword>
<evidence type="ECO:0000256" key="1">
    <source>
        <dbReference type="ARBA" id="ARBA00022490"/>
    </source>
</evidence>
<reference evidence="3" key="1">
    <citation type="submission" date="2021-07" db="EMBL/GenBank/DDBJ databases">
        <authorList>
            <person name="Durling M."/>
        </authorList>
    </citation>
    <scope>NUCLEOTIDE SEQUENCE</scope>
</reference>
<evidence type="ECO:0000313" key="4">
    <source>
        <dbReference type="Proteomes" id="UP000696280"/>
    </source>
</evidence>
<keyword evidence="1" id="KW-0963">Cytoplasm</keyword>
<dbReference type="PANTHER" id="PTHR10758:SF1">
    <property type="entry name" value="COP9 SIGNALOSOME COMPLEX SUBUNIT 3"/>
    <property type="match status" value="1"/>
</dbReference>
<dbReference type="OrthoDB" id="29061at2759"/>
<protein>
    <recommendedName>
        <fullName evidence="2">COP9 signalosome complex subunit 3 N-terminal helical repeats domain-containing protein</fullName>
    </recommendedName>
</protein>
<dbReference type="Pfam" id="PF22788">
    <property type="entry name" value="COP9_hel_rpt"/>
    <property type="match status" value="1"/>
</dbReference>
<dbReference type="PANTHER" id="PTHR10758">
    <property type="entry name" value="26S PROTEASOME NON-ATPASE REGULATORY SUBUNIT 3/COP9 SIGNALOSOME COMPLEX SUBUNIT 3"/>
    <property type="match status" value="1"/>
</dbReference>
<comment type="caution">
    <text evidence="3">The sequence shown here is derived from an EMBL/GenBank/DDBJ whole genome shotgun (WGS) entry which is preliminary data.</text>
</comment>
<dbReference type="InterPro" id="IPR050756">
    <property type="entry name" value="CSN3"/>
</dbReference>
<evidence type="ECO:0000259" key="2">
    <source>
        <dbReference type="Pfam" id="PF22788"/>
    </source>
</evidence>
<dbReference type="GO" id="GO:0008180">
    <property type="term" value="C:COP9 signalosome"/>
    <property type="evidence" value="ECO:0007669"/>
    <property type="project" value="TreeGrafter"/>
</dbReference>
<dbReference type="Proteomes" id="UP000696280">
    <property type="component" value="Unassembled WGS sequence"/>
</dbReference>
<accession>A0A9N9L2J6</accession>
<dbReference type="GO" id="GO:0006511">
    <property type="term" value="P:ubiquitin-dependent protein catabolic process"/>
    <property type="evidence" value="ECO:0007669"/>
    <property type="project" value="TreeGrafter"/>
</dbReference>
<dbReference type="AlphaFoldDB" id="A0A9N9L2J6"/>
<feature type="domain" description="COP9 signalosome complex subunit 3 N-terminal helical repeats" evidence="2">
    <location>
        <begin position="35"/>
        <end position="291"/>
    </location>
</feature>
<sequence length="494" mass="54531">MDEILPKLLAFPPHPSPLTPLSDAAYEEGIKSQIATVKSISEAKLIQKTSSDENALDIINPSLNTVSFAFVLLANINTILKGNDKQMDIETLWNHITTFLSNFDGRQIRYLGHELSNIIDAAISIARRHNQIPLVIPHIRDALLGLDPSGTVLTSKHIQLLKLVMETQSYDAVVPIIEKTILYIPGASEQPKPKHISSIALSPPSYVTPESGITAKKLKVPEVLEYLFLCGTIYVGLRDWANAKRCFEVAVTYPARETSCSKIMAEAYKRWLLVSVLLDGKVPLLPRATSSGAAKMYHVVAKPYETLAQIFEHGSAFRLKQEADAGNSVWQGDANFYLVLTVLAGHQQFQIKHLANVYSKISIADIHAQTMSAETGTRLPHVQAVETMVQMMIANGSLNATLSYPPNQSPVVAFSQEGPVLTEQQMKGALASASSQIKELILETKTTDRLMTYEKEYVKYIQKMKKNSKNLDQGIAGNDLDWNGVEDEDLMGGF</sequence>